<dbReference type="PROSITE" id="PS00100">
    <property type="entry name" value="CAT"/>
    <property type="match status" value="1"/>
</dbReference>
<proteinExistence type="inferred from homology"/>
<evidence type="ECO:0000256" key="3">
    <source>
        <dbReference type="ARBA" id="ARBA00022679"/>
    </source>
</evidence>
<evidence type="ECO:0000256" key="7">
    <source>
        <dbReference type="RuleBase" id="RU004156"/>
    </source>
</evidence>
<dbReference type="PANTHER" id="PTHR38474:SF2">
    <property type="entry name" value="CHLORAMPHENICOL ACETYLTRANSFERASE"/>
    <property type="match status" value="1"/>
</dbReference>
<dbReference type="EC" id="2.3.1.28" evidence="6"/>
<comment type="function">
    <text evidence="1 6">This enzyme is an effector of chloramphenicol resistance in bacteria.</text>
</comment>
<comment type="caution">
    <text evidence="8">The sequence shown here is derived from an EMBL/GenBank/DDBJ whole genome shotgun (WGS) entry which is preliminary data.</text>
</comment>
<sequence>MTKITPEYTAVNLSSWARKEHFEVFQSFAQCTINQTVQLDITALLKHIKQVGWKFYPTIISIIATVVNRHSEFRMAMKDNELVIWKEVHPSYTLFHKETETFSSLWSHFDGNIAHFQNVYAEDVSRYGDNLAYWPKEESRENIFFISDIPWASFTSFNINVANMQNFFAPMFTFGKYYNQDEKVLLPFAVQVHHSVCDGFHLARLINELQELCDNLPRHSEALTL</sequence>
<dbReference type="SMART" id="SM01059">
    <property type="entry name" value="CAT"/>
    <property type="match status" value="1"/>
</dbReference>
<evidence type="ECO:0000256" key="6">
    <source>
        <dbReference type="RuleBase" id="RU000503"/>
    </source>
</evidence>
<comment type="catalytic activity">
    <reaction evidence="6">
        <text>chloramphenicol + acetyl-CoA = chloramphenicol 3-acetate + CoA</text>
        <dbReference type="Rhea" id="RHEA:18421"/>
        <dbReference type="ChEBI" id="CHEBI:16730"/>
        <dbReference type="ChEBI" id="CHEBI:17698"/>
        <dbReference type="ChEBI" id="CHEBI:57287"/>
        <dbReference type="ChEBI" id="CHEBI:57288"/>
        <dbReference type="EC" id="2.3.1.28"/>
    </reaction>
</comment>
<keyword evidence="4 6" id="KW-0046">Antibiotic resistance</keyword>
<evidence type="ECO:0000256" key="1">
    <source>
        <dbReference type="ARBA" id="ARBA00002150"/>
    </source>
</evidence>
<dbReference type="RefSeq" id="WP_063451468.1">
    <property type="nucleotide sequence ID" value="NZ_LVVA01000020.1"/>
</dbReference>
<evidence type="ECO:0000256" key="4">
    <source>
        <dbReference type="ARBA" id="ARBA00023251"/>
    </source>
</evidence>
<dbReference type="InterPro" id="IPR018372">
    <property type="entry name" value="Chloramphenicol_AcTrfase_AS"/>
</dbReference>
<dbReference type="PANTHER" id="PTHR38474">
    <property type="entry name" value="SLR0299 PROTEIN"/>
    <property type="match status" value="1"/>
</dbReference>
<keyword evidence="9" id="KW-1185">Reference proteome</keyword>
<organism evidence="8 9">
    <name type="scientific">Enterobacter genomosp. S</name>
    <dbReference type="NCBI Taxonomy" id="2364151"/>
    <lineage>
        <taxon>Bacteria</taxon>
        <taxon>Pseudomonadati</taxon>
        <taxon>Pseudomonadota</taxon>
        <taxon>Gammaproteobacteria</taxon>
        <taxon>Enterobacterales</taxon>
        <taxon>Enterobacteriaceae</taxon>
        <taxon>Enterobacter</taxon>
        <taxon>Enterobacter cloacae complex</taxon>
        <taxon>Enterobacter cloacae complex clade S</taxon>
    </lineage>
</organism>
<dbReference type="Proteomes" id="UP000076880">
    <property type="component" value="Unassembled WGS sequence"/>
</dbReference>
<evidence type="ECO:0000313" key="8">
    <source>
        <dbReference type="EMBL" id="KZR31115.1"/>
    </source>
</evidence>
<dbReference type="PIRSF" id="PIRSF000440">
    <property type="entry name" value="CAT"/>
    <property type="match status" value="1"/>
</dbReference>
<gene>
    <name evidence="8" type="ORF">A3466_05700</name>
</gene>
<dbReference type="EMBL" id="LVVA01000020">
    <property type="protein sequence ID" value="KZR31115.1"/>
    <property type="molecule type" value="Genomic_DNA"/>
</dbReference>
<dbReference type="Pfam" id="PF00302">
    <property type="entry name" value="CAT"/>
    <property type="match status" value="1"/>
</dbReference>
<evidence type="ECO:0000313" key="9">
    <source>
        <dbReference type="Proteomes" id="UP000076880"/>
    </source>
</evidence>
<name>A0ABR5YM53_9ENTR</name>
<dbReference type="Gene3D" id="3.30.559.10">
    <property type="entry name" value="Chloramphenicol acetyltransferase-like domain"/>
    <property type="match status" value="1"/>
</dbReference>
<dbReference type="NCBIfam" id="NF000491">
    <property type="entry name" value="chloram_CatA"/>
    <property type="match status" value="1"/>
</dbReference>
<dbReference type="SUPFAM" id="SSF52777">
    <property type="entry name" value="CoA-dependent acyltransferases"/>
    <property type="match status" value="1"/>
</dbReference>
<comment type="similarity">
    <text evidence="2 7">Belongs to the chloramphenicol acetyltransferase family.</text>
</comment>
<dbReference type="InterPro" id="IPR023213">
    <property type="entry name" value="CAT-like_dom_sf"/>
</dbReference>
<evidence type="ECO:0000256" key="5">
    <source>
        <dbReference type="ARBA" id="ARBA00023315"/>
    </source>
</evidence>
<reference evidence="9" key="1">
    <citation type="submission" date="2016-03" db="EMBL/GenBank/DDBJ databases">
        <title>WGS of SAMN04393274.</title>
        <authorList>
            <person name="Adams M."/>
            <person name="Sutton G."/>
            <person name="Nelson K."/>
            <person name="Thaden J."/>
            <person name="Fowler V."/>
            <person name="Mccorrison J."/>
            <person name="Sanka R."/>
            <person name="Brinkac L."/>
            <person name="Nierman W."/>
        </authorList>
    </citation>
    <scope>NUCLEOTIDE SEQUENCE [LARGE SCALE GENOMIC DNA]</scope>
    <source>
        <strain evidence="9">GN06232</strain>
    </source>
</reference>
<protein>
    <recommendedName>
        <fullName evidence="6">Chloramphenicol acetyltransferase</fullName>
        <ecNumber evidence="6">2.3.1.28</ecNumber>
    </recommendedName>
</protein>
<accession>A0ABR5YM53</accession>
<keyword evidence="3 6" id="KW-0808">Transferase</keyword>
<evidence type="ECO:0000256" key="2">
    <source>
        <dbReference type="ARBA" id="ARBA00010571"/>
    </source>
</evidence>
<dbReference type="InterPro" id="IPR001707">
    <property type="entry name" value="Cmp_AcTrfase"/>
</dbReference>
<keyword evidence="5 6" id="KW-0012">Acyltransferase</keyword>